<reference evidence="3" key="1">
    <citation type="journal article" date="2019" name="Int. J. Syst. Evol. Microbiol.">
        <title>The Global Catalogue of Microorganisms (GCM) 10K type strain sequencing project: providing services to taxonomists for standard genome sequencing and annotation.</title>
        <authorList>
            <consortium name="The Broad Institute Genomics Platform"/>
            <consortium name="The Broad Institute Genome Sequencing Center for Infectious Disease"/>
            <person name="Wu L."/>
            <person name="Ma J."/>
        </authorList>
    </citation>
    <scope>NUCLEOTIDE SEQUENCE [LARGE SCALE GENOMIC DNA]</scope>
    <source>
        <strain evidence="3">KCTC 42986</strain>
    </source>
</reference>
<dbReference type="EMBL" id="JBHRTP010000055">
    <property type="protein sequence ID" value="MFC3109827.1"/>
    <property type="molecule type" value="Genomic_DNA"/>
</dbReference>
<keyword evidence="1" id="KW-1133">Transmembrane helix</keyword>
<evidence type="ECO:0000313" key="3">
    <source>
        <dbReference type="Proteomes" id="UP001595530"/>
    </source>
</evidence>
<evidence type="ECO:0000256" key="1">
    <source>
        <dbReference type="SAM" id="Phobius"/>
    </source>
</evidence>
<feature type="transmembrane region" description="Helical" evidence="1">
    <location>
        <begin position="67"/>
        <end position="86"/>
    </location>
</feature>
<evidence type="ECO:0000313" key="2">
    <source>
        <dbReference type="EMBL" id="MFC3109827.1"/>
    </source>
</evidence>
<name>A0ABV7F7V8_9BURK</name>
<dbReference type="Pfam" id="PF10823">
    <property type="entry name" value="DUF2568"/>
    <property type="match status" value="1"/>
</dbReference>
<proteinExistence type="predicted"/>
<feature type="transmembrane region" description="Helical" evidence="1">
    <location>
        <begin position="33"/>
        <end position="55"/>
    </location>
</feature>
<feature type="transmembrane region" description="Helical" evidence="1">
    <location>
        <begin position="9"/>
        <end position="27"/>
    </location>
</feature>
<keyword evidence="1" id="KW-0472">Membrane</keyword>
<dbReference type="InterPro" id="IPR021214">
    <property type="entry name" value="DUF2568"/>
</dbReference>
<gene>
    <name evidence="2" type="ORF">ACFOFO_17980</name>
</gene>
<keyword evidence="3" id="KW-1185">Reference proteome</keyword>
<comment type="caution">
    <text evidence="2">The sequence shown here is derived from an EMBL/GenBank/DDBJ whole genome shotgun (WGS) entry which is preliminary data.</text>
</comment>
<dbReference type="RefSeq" id="WP_390332261.1">
    <property type="nucleotide sequence ID" value="NZ_JBHRTP010000055.1"/>
</dbReference>
<dbReference type="Proteomes" id="UP001595530">
    <property type="component" value="Unassembled WGS sequence"/>
</dbReference>
<organism evidence="2 3">
    <name type="scientific">Undibacterium arcticum</name>
    <dbReference type="NCBI Taxonomy" id="1762892"/>
    <lineage>
        <taxon>Bacteria</taxon>
        <taxon>Pseudomonadati</taxon>
        <taxon>Pseudomonadota</taxon>
        <taxon>Betaproteobacteria</taxon>
        <taxon>Burkholderiales</taxon>
        <taxon>Oxalobacteraceae</taxon>
        <taxon>Undibacterium</taxon>
    </lineage>
</organism>
<feature type="transmembrane region" description="Helical" evidence="1">
    <location>
        <begin position="92"/>
        <end position="111"/>
    </location>
</feature>
<accession>A0ABV7F7V8</accession>
<sequence length="122" mass="12884">MGFHPINLIIRFLLELTALVAMGFWGWQLGDGILQFFGALVVPIAAAAVWGAFAVPGDASRSGSAPIAVSGVLRLGIEVTFFAFAARALYETGGTSLGLIFGAAVVVHYALSYDRIAWLLRA</sequence>
<protein>
    <submittedName>
        <fullName evidence="2">YrdB family protein</fullName>
    </submittedName>
</protein>
<keyword evidence="1" id="KW-0812">Transmembrane</keyword>